<dbReference type="InterPro" id="IPR036388">
    <property type="entry name" value="WH-like_DNA-bd_sf"/>
</dbReference>
<dbReference type="PROSITE" id="PS50931">
    <property type="entry name" value="HTH_LYSR"/>
    <property type="match status" value="1"/>
</dbReference>
<dbReference type="SUPFAM" id="SSF46785">
    <property type="entry name" value="Winged helix' DNA-binding domain"/>
    <property type="match status" value="1"/>
</dbReference>
<dbReference type="InterPro" id="IPR036390">
    <property type="entry name" value="WH_DNA-bd_sf"/>
</dbReference>
<organism evidence="6 7">
    <name type="scientific">Pararhodobacter marinus</name>
    <dbReference type="NCBI Taxonomy" id="2184063"/>
    <lineage>
        <taxon>Bacteria</taxon>
        <taxon>Pseudomonadati</taxon>
        <taxon>Pseudomonadota</taxon>
        <taxon>Alphaproteobacteria</taxon>
        <taxon>Rhodobacterales</taxon>
        <taxon>Paracoccaceae</taxon>
        <taxon>Pararhodobacter</taxon>
    </lineage>
</organism>
<dbReference type="GO" id="GO:0006351">
    <property type="term" value="P:DNA-templated transcription"/>
    <property type="evidence" value="ECO:0007669"/>
    <property type="project" value="TreeGrafter"/>
</dbReference>
<dbReference type="Gene3D" id="3.40.190.290">
    <property type="match status" value="1"/>
</dbReference>
<comment type="caution">
    <text evidence="6">The sequence shown here is derived from an EMBL/GenBank/DDBJ whole genome shotgun (WGS) entry which is preliminary data.</text>
</comment>
<evidence type="ECO:0000313" key="6">
    <source>
        <dbReference type="EMBL" id="PWE28178.1"/>
    </source>
</evidence>
<dbReference type="InterPro" id="IPR000847">
    <property type="entry name" value="LysR_HTH_N"/>
</dbReference>
<dbReference type="Pfam" id="PF03466">
    <property type="entry name" value="LysR_substrate"/>
    <property type="match status" value="1"/>
</dbReference>
<feature type="domain" description="HTH lysR-type" evidence="5">
    <location>
        <begin position="1"/>
        <end position="59"/>
    </location>
</feature>
<evidence type="ECO:0000256" key="3">
    <source>
        <dbReference type="ARBA" id="ARBA00023125"/>
    </source>
</evidence>
<keyword evidence="4" id="KW-0804">Transcription</keyword>
<dbReference type="Pfam" id="PF00126">
    <property type="entry name" value="HTH_1"/>
    <property type="match status" value="1"/>
</dbReference>
<dbReference type="GO" id="GO:0003700">
    <property type="term" value="F:DNA-binding transcription factor activity"/>
    <property type="evidence" value="ECO:0007669"/>
    <property type="project" value="InterPro"/>
</dbReference>
<dbReference type="Gene3D" id="1.10.10.10">
    <property type="entry name" value="Winged helix-like DNA-binding domain superfamily/Winged helix DNA-binding domain"/>
    <property type="match status" value="1"/>
</dbReference>
<dbReference type="RefSeq" id="WP_109533685.1">
    <property type="nucleotide sequence ID" value="NZ_QEYD01000007.1"/>
</dbReference>
<dbReference type="InterPro" id="IPR058163">
    <property type="entry name" value="LysR-type_TF_proteobact-type"/>
</dbReference>
<gene>
    <name evidence="6" type="ORF">C4N9_12580</name>
</gene>
<keyword evidence="3" id="KW-0238">DNA-binding</keyword>
<dbReference type="InterPro" id="IPR005119">
    <property type="entry name" value="LysR_subst-bd"/>
</dbReference>
<dbReference type="FunFam" id="1.10.10.10:FF:000001">
    <property type="entry name" value="LysR family transcriptional regulator"/>
    <property type="match status" value="1"/>
</dbReference>
<evidence type="ECO:0000256" key="1">
    <source>
        <dbReference type="ARBA" id="ARBA00009437"/>
    </source>
</evidence>
<dbReference type="PANTHER" id="PTHR30537">
    <property type="entry name" value="HTH-TYPE TRANSCRIPTIONAL REGULATOR"/>
    <property type="match status" value="1"/>
</dbReference>
<evidence type="ECO:0000256" key="2">
    <source>
        <dbReference type="ARBA" id="ARBA00023015"/>
    </source>
</evidence>
<dbReference type="AlphaFoldDB" id="A0A2U2C8F7"/>
<dbReference type="EMBL" id="QEYD01000007">
    <property type="protein sequence ID" value="PWE28178.1"/>
    <property type="molecule type" value="Genomic_DNA"/>
</dbReference>
<reference evidence="6 7" key="1">
    <citation type="submission" date="2018-05" db="EMBL/GenBank/DDBJ databases">
        <title>Pararhodobacter marina sp. nov., isolated from deep-sea water of the Indian Ocean.</title>
        <authorList>
            <person name="Lai Q.Sr."/>
            <person name="Liu X."/>
            <person name="Shao Z."/>
        </authorList>
    </citation>
    <scope>NUCLEOTIDE SEQUENCE [LARGE SCALE GENOMIC DNA]</scope>
    <source>
        <strain evidence="6 7">CIC4N-9</strain>
    </source>
</reference>
<dbReference type="SUPFAM" id="SSF53850">
    <property type="entry name" value="Periplasmic binding protein-like II"/>
    <property type="match status" value="1"/>
</dbReference>
<evidence type="ECO:0000259" key="5">
    <source>
        <dbReference type="PROSITE" id="PS50931"/>
    </source>
</evidence>
<dbReference type="PANTHER" id="PTHR30537:SF5">
    <property type="entry name" value="HTH-TYPE TRANSCRIPTIONAL ACTIVATOR TTDR-RELATED"/>
    <property type="match status" value="1"/>
</dbReference>
<dbReference type="OrthoDB" id="9813056at2"/>
<name>A0A2U2C8F7_9RHOB</name>
<comment type="similarity">
    <text evidence="1">Belongs to the LysR transcriptional regulatory family.</text>
</comment>
<keyword evidence="7" id="KW-1185">Reference proteome</keyword>
<dbReference type="CDD" id="cd08422">
    <property type="entry name" value="PBP2_CrgA_like"/>
    <property type="match status" value="1"/>
</dbReference>
<proteinExistence type="inferred from homology"/>
<evidence type="ECO:0000256" key="4">
    <source>
        <dbReference type="ARBA" id="ARBA00023163"/>
    </source>
</evidence>
<protein>
    <submittedName>
        <fullName evidence="6">Transcriptional regulator</fullName>
    </submittedName>
</protein>
<evidence type="ECO:0000313" key="7">
    <source>
        <dbReference type="Proteomes" id="UP000244940"/>
    </source>
</evidence>
<dbReference type="GO" id="GO:0043565">
    <property type="term" value="F:sequence-specific DNA binding"/>
    <property type="evidence" value="ECO:0007669"/>
    <property type="project" value="TreeGrafter"/>
</dbReference>
<keyword evidence="2" id="KW-0805">Transcription regulation</keyword>
<accession>A0A2U2C8F7</accession>
<dbReference type="Proteomes" id="UP000244940">
    <property type="component" value="Unassembled WGS sequence"/>
</dbReference>
<sequence length="303" mass="33004">MDRLAADRMFIAVMETGSFAAAARKLGTSSGQASKLVSALEAELGTRLMNRTTRALAPTELGQTYFAQIRNIVGDLDALDQTLRDAGEAPRGRLRLSAPLSLGTIQLTRALNDFALTFPGIEMDVSFTDRYVNLVDEGFDAAIRVGTPADSSLIARKLGRVRIITLASPEYLACNGPVETPDALTRHACILDTNLREPTHWRFADRSVIVSGRLRYSNGVACLLAAEQGLGIARVPGFAALPSIAEGRVRELLTDYEPAPMGVFAMYPAGRHLPRKVRLLIDYLSDDFIRHDPLLVLPDRMPG</sequence>
<dbReference type="GeneID" id="94365727"/>